<dbReference type="GeneID" id="39580281"/>
<dbReference type="OrthoDB" id="3946796at2759"/>
<feature type="region of interest" description="Disordered" evidence="1">
    <location>
        <begin position="314"/>
        <end position="712"/>
    </location>
</feature>
<sequence length="712" mass="77626">MVSAPPSHADPVDLLTLKLQSLNVRSLEKESEREREKERERPPTRRRHAWSSIDTDSSFEPLEVIEETHEPGDSYQSSQENCNSPVDQASAFDEQVLRATGYHNSRLANDPHIRASIAKHQTGRFDYILNVPYDRPNSSPGDGGIAHYGCNLLVEKKHLGRGVYCEGRLTNVYTLLATYLADESQDQDSSRISTYDHNMAIAEPIVRVLSPPAENNIGTGGEVVDVMMTSGTSTATLVDSSSSSSWSVVEGRHAGACSTSTGESRGPSLDHSSARSTSISSSPARIEDSVEALDKLEDDLEALDAATRLGQFISPEEKKRKNTGSRIQVESDEMRASPSSKNTLRSSPSVAKAATVGVKATTTRPSLQKSASVTFSDREDKAEPATTTAQGPAERAGQKPTVTRPSSLLPPKVPAKSAKPPTRPSFELPGEAVARRLKEQREARRSLQISSHSDAPATTVPPRQRAKSTKAPTRPHFELPGEAISRRKREQREKELKEKEESEKKRREFRAQPIRAGAASATYPRETAASRARRLKATSEETTPPATTTSPSKATSTSTAKSTTNTSKRASMVVPGSSRPALAKSASTSSLSATSSVSRGRATARTAVGEMQGSRTSRGTSESTGSTSGKRSTVSAEDAQKQRQRGREIYEQDNSYAEQRERERRQREEAAKKAREEAAERSRQASREWAEKQRRKQQMSSASTASLSEPAW</sequence>
<accession>A0A3N2PY08</accession>
<dbReference type="EMBL" id="ML119054">
    <property type="protein sequence ID" value="ROT39354.1"/>
    <property type="molecule type" value="Genomic_DNA"/>
</dbReference>
<feature type="compositionally biased region" description="Low complexity" evidence="1">
    <location>
        <begin position="581"/>
        <end position="598"/>
    </location>
</feature>
<evidence type="ECO:0000256" key="1">
    <source>
        <dbReference type="SAM" id="MobiDB-lite"/>
    </source>
</evidence>
<feature type="compositionally biased region" description="Low complexity" evidence="1">
    <location>
        <begin position="350"/>
        <end position="363"/>
    </location>
</feature>
<feature type="region of interest" description="Disordered" evidence="1">
    <location>
        <begin position="26"/>
        <end position="53"/>
    </location>
</feature>
<feature type="compositionally biased region" description="Basic and acidic residues" evidence="1">
    <location>
        <begin position="658"/>
        <end position="692"/>
    </location>
</feature>
<feature type="compositionally biased region" description="Polar residues" evidence="1">
    <location>
        <begin position="698"/>
        <end position="712"/>
    </location>
</feature>
<feature type="compositionally biased region" description="Basic and acidic residues" evidence="1">
    <location>
        <begin position="26"/>
        <end position="43"/>
    </location>
</feature>
<feature type="compositionally biased region" description="Basic and acidic residues" evidence="1">
    <location>
        <begin position="638"/>
        <end position="650"/>
    </location>
</feature>
<protein>
    <submittedName>
        <fullName evidence="2">Uncharacterized protein</fullName>
    </submittedName>
</protein>
<feature type="compositionally biased region" description="Polar residues" evidence="1">
    <location>
        <begin position="364"/>
        <end position="375"/>
    </location>
</feature>
<feature type="compositionally biased region" description="Low complexity" evidence="1">
    <location>
        <begin position="540"/>
        <end position="568"/>
    </location>
</feature>
<feature type="region of interest" description="Disordered" evidence="1">
    <location>
        <begin position="253"/>
        <end position="286"/>
    </location>
</feature>
<reference evidence="2 3" key="1">
    <citation type="journal article" date="2018" name="Mol. Ecol.">
        <title>The obligate alkalophilic soda-lake fungus Sodiomyces alkalinus has shifted to a protein diet.</title>
        <authorList>
            <person name="Grum-Grzhimaylo A.A."/>
            <person name="Falkoski D.L."/>
            <person name="van den Heuvel J."/>
            <person name="Valero-Jimenez C.A."/>
            <person name="Min B."/>
            <person name="Choi I.G."/>
            <person name="Lipzen A."/>
            <person name="Daum C.G."/>
            <person name="Aanen D.K."/>
            <person name="Tsang A."/>
            <person name="Henrissat B."/>
            <person name="Bilanenko E.N."/>
            <person name="de Vries R.P."/>
            <person name="van Kan J.A.L."/>
            <person name="Grigoriev I.V."/>
            <person name="Debets A.J.M."/>
        </authorList>
    </citation>
    <scope>NUCLEOTIDE SEQUENCE [LARGE SCALE GENOMIC DNA]</scope>
    <source>
        <strain evidence="2 3">F11</strain>
    </source>
</reference>
<name>A0A3N2PY08_SODAK</name>
<feature type="compositionally biased region" description="Basic and acidic residues" evidence="1">
    <location>
        <begin position="433"/>
        <end position="445"/>
    </location>
</feature>
<dbReference type="STRING" id="1314773.A0A3N2PY08"/>
<gene>
    <name evidence="2" type="ORF">SODALDRAFT_332791</name>
</gene>
<organism evidence="2 3">
    <name type="scientific">Sodiomyces alkalinus (strain CBS 110278 / VKM F-3762 / F11)</name>
    <name type="common">Alkaliphilic filamentous fungus</name>
    <dbReference type="NCBI Taxonomy" id="1314773"/>
    <lineage>
        <taxon>Eukaryota</taxon>
        <taxon>Fungi</taxon>
        <taxon>Dikarya</taxon>
        <taxon>Ascomycota</taxon>
        <taxon>Pezizomycotina</taxon>
        <taxon>Sordariomycetes</taxon>
        <taxon>Hypocreomycetidae</taxon>
        <taxon>Glomerellales</taxon>
        <taxon>Plectosphaerellaceae</taxon>
        <taxon>Sodiomyces</taxon>
    </lineage>
</organism>
<proteinExistence type="predicted"/>
<feature type="compositionally biased region" description="Polar residues" evidence="1">
    <location>
        <begin position="337"/>
        <end position="349"/>
    </location>
</feature>
<evidence type="ECO:0000313" key="2">
    <source>
        <dbReference type="EMBL" id="ROT39354.1"/>
    </source>
</evidence>
<feature type="compositionally biased region" description="Low complexity" evidence="1">
    <location>
        <begin position="274"/>
        <end position="284"/>
    </location>
</feature>
<feature type="compositionally biased region" description="Low complexity" evidence="1">
    <location>
        <begin position="613"/>
        <end position="635"/>
    </location>
</feature>
<dbReference type="Proteomes" id="UP000272025">
    <property type="component" value="Unassembled WGS sequence"/>
</dbReference>
<keyword evidence="3" id="KW-1185">Reference proteome</keyword>
<dbReference type="RefSeq" id="XP_028467160.1">
    <property type="nucleotide sequence ID" value="XM_028611803.1"/>
</dbReference>
<dbReference type="AlphaFoldDB" id="A0A3N2PY08"/>
<feature type="compositionally biased region" description="Basic and acidic residues" evidence="1">
    <location>
        <begin position="490"/>
        <end position="510"/>
    </location>
</feature>
<evidence type="ECO:0000313" key="3">
    <source>
        <dbReference type="Proteomes" id="UP000272025"/>
    </source>
</evidence>